<dbReference type="SUPFAM" id="SSF54060">
    <property type="entry name" value="His-Me finger endonucleases"/>
    <property type="match status" value="1"/>
</dbReference>
<name>A0A0F9DP93_9ZZZZ</name>
<dbReference type="InterPro" id="IPR003615">
    <property type="entry name" value="HNH_nuc"/>
</dbReference>
<dbReference type="Pfam" id="PF13392">
    <property type="entry name" value="HNH_3"/>
    <property type="match status" value="1"/>
</dbReference>
<evidence type="ECO:0000313" key="2">
    <source>
        <dbReference type="EMBL" id="KKL55621.1"/>
    </source>
</evidence>
<sequence>MIKQNVCLCGCFQPATRMFIVGHNGRGVSPSLAVRRKISLAEKGKIVSLITRQRMSDALKGKTFNLARKNKMAVAIRSALADPAIRKKMRDKKLLPLGSKHMSNGYVLIKTLDGWKSEHRVVMEKKIGRKMTFNEIPHHRNENKADNRQKNLRLMTKSKHQTLHMIGNKRAAKQGGKLMNNKDYRKWLQTKMDQHQISKNYLLGLMIILERVLVDERYKLTGRKDHKPFYNLRNGEGEPSRAWLYASELALWLKHRGYKPVDWFRSACSIPKIKKRLKHKGQIPINMIMPSTRNGSEKLREAEENYRRWIRHSFTVNH</sequence>
<protein>
    <recommendedName>
        <fullName evidence="1">HNH nuclease domain-containing protein</fullName>
    </recommendedName>
</protein>
<proteinExistence type="predicted"/>
<reference evidence="2" key="1">
    <citation type="journal article" date="2015" name="Nature">
        <title>Complex archaea that bridge the gap between prokaryotes and eukaryotes.</title>
        <authorList>
            <person name="Spang A."/>
            <person name="Saw J.H."/>
            <person name="Jorgensen S.L."/>
            <person name="Zaremba-Niedzwiedzka K."/>
            <person name="Martijn J."/>
            <person name="Lind A.E."/>
            <person name="van Eijk R."/>
            <person name="Schleper C."/>
            <person name="Guy L."/>
            <person name="Ettema T.J."/>
        </authorList>
    </citation>
    <scope>NUCLEOTIDE SEQUENCE</scope>
</reference>
<dbReference type="InterPro" id="IPR044925">
    <property type="entry name" value="His-Me_finger_sf"/>
</dbReference>
<evidence type="ECO:0000259" key="1">
    <source>
        <dbReference type="Pfam" id="PF13392"/>
    </source>
</evidence>
<dbReference type="Gene3D" id="3.90.75.20">
    <property type="match status" value="1"/>
</dbReference>
<feature type="domain" description="HNH nuclease" evidence="1">
    <location>
        <begin position="119"/>
        <end position="161"/>
    </location>
</feature>
<organism evidence="2">
    <name type="scientific">marine sediment metagenome</name>
    <dbReference type="NCBI Taxonomy" id="412755"/>
    <lineage>
        <taxon>unclassified sequences</taxon>
        <taxon>metagenomes</taxon>
        <taxon>ecological metagenomes</taxon>
    </lineage>
</organism>
<gene>
    <name evidence="2" type="ORF">LCGC14_2253570</name>
</gene>
<accession>A0A0F9DP93</accession>
<comment type="caution">
    <text evidence="2">The sequence shown here is derived from an EMBL/GenBank/DDBJ whole genome shotgun (WGS) entry which is preliminary data.</text>
</comment>
<dbReference type="EMBL" id="LAZR01030776">
    <property type="protein sequence ID" value="KKL55621.1"/>
    <property type="molecule type" value="Genomic_DNA"/>
</dbReference>
<dbReference type="AlphaFoldDB" id="A0A0F9DP93"/>